<organism evidence="11 12">
    <name type="scientific">Shewanella gelidii</name>
    <dbReference type="NCBI Taxonomy" id="1642821"/>
    <lineage>
        <taxon>Bacteria</taxon>
        <taxon>Pseudomonadati</taxon>
        <taxon>Pseudomonadota</taxon>
        <taxon>Gammaproteobacteria</taxon>
        <taxon>Alteromonadales</taxon>
        <taxon>Shewanellaceae</taxon>
        <taxon>Shewanella</taxon>
    </lineage>
</organism>
<dbReference type="EMBL" id="BMPZ01000001">
    <property type="protein sequence ID" value="GGI69716.1"/>
    <property type="molecule type" value="Genomic_DNA"/>
</dbReference>
<keyword evidence="9 10" id="KW-1208">Phospholipid metabolism</keyword>
<dbReference type="GO" id="GO:0043772">
    <property type="term" value="F:acyl-phosphate glycerol-3-phosphate acyltransferase activity"/>
    <property type="evidence" value="ECO:0007669"/>
    <property type="project" value="UniProtKB-UniRule"/>
</dbReference>
<evidence type="ECO:0000256" key="1">
    <source>
        <dbReference type="ARBA" id="ARBA00022475"/>
    </source>
</evidence>
<dbReference type="Pfam" id="PF02660">
    <property type="entry name" value="G3P_acyltransf"/>
    <property type="match status" value="1"/>
</dbReference>
<comment type="caution">
    <text evidence="10">Lacks conserved residue(s) required for the propagation of feature annotation.</text>
</comment>
<comment type="caution">
    <text evidence="11">The sequence shown here is derived from an EMBL/GenBank/DDBJ whole genome shotgun (WGS) entry which is preliminary data.</text>
</comment>
<keyword evidence="7 10" id="KW-0472">Membrane</keyword>
<dbReference type="GO" id="GO:0005886">
    <property type="term" value="C:plasma membrane"/>
    <property type="evidence" value="ECO:0007669"/>
    <property type="project" value="UniProtKB-SubCell"/>
</dbReference>
<comment type="pathway">
    <text evidence="10">Lipid metabolism; phospholipid metabolism.</text>
</comment>
<comment type="catalytic activity">
    <reaction evidence="10">
        <text>an acyl phosphate + sn-glycerol 3-phosphate = a 1-acyl-sn-glycero-3-phosphate + phosphate</text>
        <dbReference type="Rhea" id="RHEA:34075"/>
        <dbReference type="ChEBI" id="CHEBI:43474"/>
        <dbReference type="ChEBI" id="CHEBI:57597"/>
        <dbReference type="ChEBI" id="CHEBI:57970"/>
        <dbReference type="ChEBI" id="CHEBI:59918"/>
        <dbReference type="EC" id="2.3.1.275"/>
    </reaction>
</comment>
<keyword evidence="11" id="KW-0012">Acyltransferase</keyword>
<dbReference type="HAMAP" id="MF_01043">
    <property type="entry name" value="PlsY"/>
    <property type="match status" value="1"/>
</dbReference>
<keyword evidence="2 10" id="KW-0444">Lipid biosynthesis</keyword>
<name>A0A917JJV6_9GAMM</name>
<comment type="function">
    <text evidence="10">Catalyzes the transfer of an acyl group from acyl-phosphate (acyl-PO(4)) to glycerol-3-phosphate (G3P) to form lysophosphatidic acid (LPA). This enzyme utilizes acyl-phosphate as fatty acyl donor, but not acyl-CoA or acyl-ACP.</text>
</comment>
<comment type="subcellular location">
    <subcellularLocation>
        <location evidence="10">Cell membrane</location>
        <topology evidence="10">Multi-pass membrane protein</topology>
    </subcellularLocation>
</comment>
<keyword evidence="6 10" id="KW-0443">Lipid metabolism</keyword>
<dbReference type="RefSeq" id="WP_188917236.1">
    <property type="nucleotide sequence ID" value="NZ_BMPZ01000001.1"/>
</dbReference>
<dbReference type="PANTHER" id="PTHR30309:SF0">
    <property type="entry name" value="GLYCEROL-3-PHOSPHATE ACYLTRANSFERASE-RELATED"/>
    <property type="match status" value="1"/>
</dbReference>
<keyword evidence="1 10" id="KW-1003">Cell membrane</keyword>
<dbReference type="SMART" id="SM01207">
    <property type="entry name" value="G3P_acyltransf"/>
    <property type="match status" value="1"/>
</dbReference>
<evidence type="ECO:0000256" key="2">
    <source>
        <dbReference type="ARBA" id="ARBA00022516"/>
    </source>
</evidence>
<dbReference type="PANTHER" id="PTHR30309">
    <property type="entry name" value="INNER MEMBRANE PROTEIN YGIH"/>
    <property type="match status" value="1"/>
</dbReference>
<dbReference type="AlphaFoldDB" id="A0A917JJV6"/>
<keyword evidence="12" id="KW-1185">Reference proteome</keyword>
<dbReference type="NCBIfam" id="TIGR00023">
    <property type="entry name" value="glycerol-3-phosphate 1-O-acyltransferase PlsY"/>
    <property type="match status" value="1"/>
</dbReference>
<evidence type="ECO:0000313" key="12">
    <source>
        <dbReference type="Proteomes" id="UP000613743"/>
    </source>
</evidence>
<dbReference type="GO" id="GO:0008654">
    <property type="term" value="P:phospholipid biosynthetic process"/>
    <property type="evidence" value="ECO:0007669"/>
    <property type="project" value="UniProtKB-UniRule"/>
</dbReference>
<gene>
    <name evidence="10 11" type="primary">plsY</name>
    <name evidence="11" type="ORF">GCM10009332_03530</name>
</gene>
<keyword evidence="5 10" id="KW-1133">Transmembrane helix</keyword>
<keyword evidence="4 10" id="KW-0812">Transmembrane</keyword>
<reference evidence="11" key="2">
    <citation type="submission" date="2020-09" db="EMBL/GenBank/DDBJ databases">
        <authorList>
            <person name="Sun Q."/>
            <person name="Ohkuma M."/>
        </authorList>
    </citation>
    <scope>NUCLEOTIDE SEQUENCE</scope>
    <source>
        <strain evidence="11">JCM 30804</strain>
    </source>
</reference>
<keyword evidence="3 10" id="KW-0808">Transferase</keyword>
<feature type="transmembrane region" description="Helical" evidence="10">
    <location>
        <begin position="124"/>
        <end position="141"/>
    </location>
</feature>
<feature type="transmembrane region" description="Helical" evidence="10">
    <location>
        <begin position="78"/>
        <end position="104"/>
    </location>
</feature>
<evidence type="ECO:0000313" key="11">
    <source>
        <dbReference type="EMBL" id="GGI69716.1"/>
    </source>
</evidence>
<comment type="subunit">
    <text evidence="10">Probably interacts with PlsX.</text>
</comment>
<dbReference type="InterPro" id="IPR003811">
    <property type="entry name" value="G3P_acylTferase_PlsY"/>
</dbReference>
<evidence type="ECO:0000256" key="3">
    <source>
        <dbReference type="ARBA" id="ARBA00022679"/>
    </source>
</evidence>
<keyword evidence="8 10" id="KW-0594">Phospholipid biosynthesis</keyword>
<comment type="similarity">
    <text evidence="10">Belongs to the PlsY family.</text>
</comment>
<proteinExistence type="inferred from homology"/>
<accession>A0A917JJV6</accession>
<protein>
    <recommendedName>
        <fullName evidence="10">Glycerol-3-phosphate acyltransferase</fullName>
    </recommendedName>
    <alternativeName>
        <fullName evidence="10">Acyl-PO4 G3P acyltransferase</fullName>
    </alternativeName>
    <alternativeName>
        <fullName evidence="10">Acyl-phosphate--glycerol-3-phosphate acyltransferase</fullName>
    </alternativeName>
    <alternativeName>
        <fullName evidence="10">G3P acyltransferase</fullName>
        <shortName evidence="10">GPAT</shortName>
        <ecNumber evidence="10">2.3.1.275</ecNumber>
    </alternativeName>
    <alternativeName>
        <fullName evidence="10">Lysophosphatidic acid synthase</fullName>
        <shortName evidence="10">LPA synthase</shortName>
    </alternativeName>
</protein>
<evidence type="ECO:0000256" key="8">
    <source>
        <dbReference type="ARBA" id="ARBA00023209"/>
    </source>
</evidence>
<evidence type="ECO:0000256" key="9">
    <source>
        <dbReference type="ARBA" id="ARBA00023264"/>
    </source>
</evidence>
<reference evidence="11" key="1">
    <citation type="journal article" date="2014" name="Int. J. Syst. Evol. Microbiol.">
        <title>Complete genome sequence of Corynebacterium casei LMG S-19264T (=DSM 44701T), isolated from a smear-ripened cheese.</title>
        <authorList>
            <consortium name="US DOE Joint Genome Institute (JGI-PGF)"/>
            <person name="Walter F."/>
            <person name="Albersmeier A."/>
            <person name="Kalinowski J."/>
            <person name="Ruckert C."/>
        </authorList>
    </citation>
    <scope>NUCLEOTIDE SEQUENCE</scope>
    <source>
        <strain evidence="11">JCM 30804</strain>
    </source>
</reference>
<sequence>MSVAALTIFMIMVAYLTGSISSAVLICRLRGLPDPRTEGSGNPGATNVLRIGGISSAALVLLCDMLKGAVPAYVAYRFGLDAVALGLIAVAACIGHIFPIFFGFKGGKGVATAFGAMAPIGNDLGLSLLGTWFVVVVISRYSSLAAMVTALAAPIYTHFYDDRFTVPVAMLSALIIARHKDNIHRLLARTEPKVTDRKSKS</sequence>
<dbReference type="Proteomes" id="UP000613743">
    <property type="component" value="Unassembled WGS sequence"/>
</dbReference>
<evidence type="ECO:0000256" key="4">
    <source>
        <dbReference type="ARBA" id="ARBA00022692"/>
    </source>
</evidence>
<evidence type="ECO:0000256" key="6">
    <source>
        <dbReference type="ARBA" id="ARBA00023098"/>
    </source>
</evidence>
<dbReference type="EC" id="2.3.1.275" evidence="10"/>
<evidence type="ECO:0000256" key="5">
    <source>
        <dbReference type="ARBA" id="ARBA00022989"/>
    </source>
</evidence>
<evidence type="ECO:0000256" key="10">
    <source>
        <dbReference type="HAMAP-Rule" id="MF_01043"/>
    </source>
</evidence>
<evidence type="ECO:0000256" key="7">
    <source>
        <dbReference type="ARBA" id="ARBA00023136"/>
    </source>
</evidence>